<dbReference type="Pfam" id="PF13947">
    <property type="entry name" value="GUB_WAK_bind"/>
    <property type="match status" value="2"/>
</dbReference>
<sequence length="628" mass="69656">MTKKAAAAASSTSSLTKPQCKDKCGNLSIPYPFGIGNDPNCFRNKNFQLTCTTTTTGENQLLFLDNLPVLNISLHGQLTTSIPGATKCYMDADKNLQGNDDSFVKFSNAYRVSDTRNRLTIVGCDTNGALYDYSEEGFYVGCTSKCLNDTKVKGLPCNGIGCCQTTIPKGITDIDIYISSRHDFNYTWQISRCGIVVLSDQDALESQVSHLWNIRNNVKDLVNIGIRSPLVLDWAIRNETCEEAQGMKNYACGENTYCYNSTNGPGYRCHCLEGYDGNPYLQNGCQDRRPGCQNKCGNVSIPYPFGLVGDDPTCYKNDDFKLFCNTATDPPNLMIYGHGSRYSSILNISLEGQMITSIWGAVICNMEATKGLRSGISVKYKFPNTYRLSDTRNRLITVGCDTYGSLYGFEGFYVDCPSSCFKDTKVTGLSCAGNGCCQKMIPNDVNDFGVYVDSQNDFQYTWNISRCGFAMLLSDQHSFATEISHFWDIRNNVEYLINVGIQTSIVLDWAIRNQACEEARGLTGHACGRNTYCINSTNGPGYLCHCMQGYQGNPYLLDGCRGIMGDISTKGLFFNMKQKKRKMMSHGDSSQALDVEPIALILAKEVPVINLVKEDQDKRLPPHQHEVV</sequence>
<feature type="domain" description="EGF-like" evidence="3">
    <location>
        <begin position="240"/>
        <end position="286"/>
    </location>
</feature>
<evidence type="ECO:0000256" key="2">
    <source>
        <dbReference type="ARBA" id="ARBA00022729"/>
    </source>
</evidence>
<organism evidence="4 5">
    <name type="scientific">Nelumbo nucifera</name>
    <name type="common">Sacred lotus</name>
    <dbReference type="NCBI Taxonomy" id="4432"/>
    <lineage>
        <taxon>Eukaryota</taxon>
        <taxon>Viridiplantae</taxon>
        <taxon>Streptophyta</taxon>
        <taxon>Embryophyta</taxon>
        <taxon>Tracheophyta</taxon>
        <taxon>Spermatophyta</taxon>
        <taxon>Magnoliopsida</taxon>
        <taxon>Proteales</taxon>
        <taxon>Nelumbonaceae</taxon>
        <taxon>Nelumbo</taxon>
    </lineage>
</organism>
<gene>
    <name evidence="5" type="primary">LOC104596858</name>
</gene>
<dbReference type="Proteomes" id="UP000189703">
    <property type="component" value="Unplaced"/>
</dbReference>
<name>A0A1U7ZW91_NELNU</name>
<feature type="domain" description="EGF-like" evidence="3">
    <location>
        <begin position="515"/>
        <end position="561"/>
    </location>
</feature>
<dbReference type="SMART" id="SM00181">
    <property type="entry name" value="EGF"/>
    <property type="match status" value="2"/>
</dbReference>
<protein>
    <submittedName>
        <fullName evidence="5">Uncharacterized protein LOC104596858</fullName>
    </submittedName>
</protein>
<keyword evidence="2" id="KW-0732">Signal</keyword>
<dbReference type="GO" id="GO:0016020">
    <property type="term" value="C:membrane"/>
    <property type="evidence" value="ECO:0007669"/>
    <property type="project" value="UniProtKB-SubCell"/>
</dbReference>
<evidence type="ECO:0000313" key="5">
    <source>
        <dbReference type="RefSeq" id="XP_010256488.1"/>
    </source>
</evidence>
<dbReference type="GO" id="GO:0030247">
    <property type="term" value="F:polysaccharide binding"/>
    <property type="evidence" value="ECO:0007669"/>
    <property type="project" value="InterPro"/>
</dbReference>
<dbReference type="PANTHER" id="PTHR33491">
    <property type="entry name" value="OSJNBA0016N04.9 PROTEIN"/>
    <property type="match status" value="1"/>
</dbReference>
<evidence type="ECO:0000313" key="4">
    <source>
        <dbReference type="Proteomes" id="UP000189703"/>
    </source>
</evidence>
<keyword evidence="4" id="KW-1185">Reference proteome</keyword>
<evidence type="ECO:0000256" key="1">
    <source>
        <dbReference type="ARBA" id="ARBA00004167"/>
    </source>
</evidence>
<reference evidence="5" key="1">
    <citation type="submission" date="2025-08" db="UniProtKB">
        <authorList>
            <consortium name="RefSeq"/>
        </authorList>
    </citation>
    <scope>IDENTIFICATION</scope>
</reference>
<accession>A0A1U7ZW91</accession>
<proteinExistence type="predicted"/>
<dbReference type="InParanoid" id="A0A1U7ZW91"/>
<comment type="subcellular location">
    <subcellularLocation>
        <location evidence="1">Membrane</location>
        <topology evidence="1">Single-pass membrane protein</topology>
    </subcellularLocation>
</comment>
<dbReference type="GeneID" id="104596858"/>
<dbReference type="RefSeq" id="XP_010256488.1">
    <property type="nucleotide sequence ID" value="XM_010258186.1"/>
</dbReference>
<evidence type="ECO:0000259" key="3">
    <source>
        <dbReference type="SMART" id="SM00181"/>
    </source>
</evidence>
<dbReference type="OrthoDB" id="665377at2759"/>
<dbReference type="InterPro" id="IPR025287">
    <property type="entry name" value="WAK_GUB"/>
</dbReference>
<dbReference type="InterPro" id="IPR000742">
    <property type="entry name" value="EGF"/>
</dbReference>
<dbReference type="AlphaFoldDB" id="A0A1U7ZW91"/>
<dbReference type="KEGG" id="nnu:104596858"/>
<dbReference type="OMA" id="YLEGGCE"/>